<proteinExistence type="predicted"/>
<dbReference type="Proteomes" id="UP000445000">
    <property type="component" value="Unassembled WGS sequence"/>
</dbReference>
<evidence type="ECO:0000313" key="2">
    <source>
        <dbReference type="EMBL" id="GFE79161.1"/>
    </source>
</evidence>
<evidence type="ECO:0000256" key="1">
    <source>
        <dbReference type="SAM" id="Phobius"/>
    </source>
</evidence>
<gene>
    <name evidence="2" type="ORF">GCM10011487_11610</name>
</gene>
<dbReference type="NCBIfam" id="TIGR03745">
    <property type="entry name" value="conj_TIGR03745"/>
    <property type="match status" value="1"/>
</dbReference>
<keyword evidence="1" id="KW-1133">Transmembrane helix</keyword>
<protein>
    <recommendedName>
        <fullName evidence="4">Integrating conjugative element membrane protein</fullName>
    </recommendedName>
</protein>
<reference evidence="3" key="1">
    <citation type="submission" date="2020-01" db="EMBL/GenBank/DDBJ databases">
        <title>'Steroidobacter agaridevorans' sp. nov., agar-degrading bacteria isolated from rhizosphere soils.</title>
        <authorList>
            <person name="Ikenaga M."/>
            <person name="Kataoka M."/>
            <person name="Murouchi A."/>
            <person name="Katsuragi S."/>
            <person name="Sakai M."/>
        </authorList>
    </citation>
    <scope>NUCLEOTIDE SEQUENCE [LARGE SCALE GENOMIC DNA]</scope>
    <source>
        <strain evidence="3">YU21-B</strain>
    </source>
</reference>
<sequence>MQAQGLPTVEDPSRPSDGILETIQNYSYDVVLLVALLVISTMFIGVCYHGYVSYSEIQTGRKTWGEFGLTVAVGAVLLVIAIWLLNAATDIL</sequence>
<name>A0A829Y825_9GAMM</name>
<evidence type="ECO:0000313" key="3">
    <source>
        <dbReference type="Proteomes" id="UP000445000"/>
    </source>
</evidence>
<accession>A0A829Y825</accession>
<dbReference type="Pfam" id="PF11190">
    <property type="entry name" value="DUF2976"/>
    <property type="match status" value="1"/>
</dbReference>
<organism evidence="2 3">
    <name type="scientific">Steroidobacter agaridevorans</name>
    <dbReference type="NCBI Taxonomy" id="2695856"/>
    <lineage>
        <taxon>Bacteria</taxon>
        <taxon>Pseudomonadati</taxon>
        <taxon>Pseudomonadota</taxon>
        <taxon>Gammaproteobacteria</taxon>
        <taxon>Steroidobacterales</taxon>
        <taxon>Steroidobacteraceae</taxon>
        <taxon>Steroidobacter</taxon>
    </lineage>
</organism>
<keyword evidence="3" id="KW-1185">Reference proteome</keyword>
<comment type="caution">
    <text evidence="2">The sequence shown here is derived from an EMBL/GenBank/DDBJ whole genome shotgun (WGS) entry which is preliminary data.</text>
</comment>
<dbReference type="EMBL" id="BLJN01000001">
    <property type="protein sequence ID" value="GFE79161.1"/>
    <property type="molecule type" value="Genomic_DNA"/>
</dbReference>
<feature type="transmembrane region" description="Helical" evidence="1">
    <location>
        <begin position="30"/>
        <end position="52"/>
    </location>
</feature>
<keyword evidence="1" id="KW-0472">Membrane</keyword>
<evidence type="ECO:0008006" key="4">
    <source>
        <dbReference type="Google" id="ProtNLM"/>
    </source>
</evidence>
<dbReference type="AlphaFoldDB" id="A0A829Y825"/>
<keyword evidence="1" id="KW-0812">Transmembrane</keyword>
<feature type="transmembrane region" description="Helical" evidence="1">
    <location>
        <begin position="64"/>
        <end position="85"/>
    </location>
</feature>
<dbReference type="InterPro" id="IPR021356">
    <property type="entry name" value="Integr_conj_element_PFL4702"/>
</dbReference>